<sequence length="619" mass="71794">MSRIFLKDKDIEGFLEETFDIPDDSNSEDDLESEGEPELNLETLQNLLEDDSQSQENQNMPDTSSNVSIESFHNSQRDESEAEISILEELEEDSDESEPEEDGNWCKSLWISRPEPEEFDRVKTVPVYLLNSRARPLAHFEKFFNENVYDLIVAQTNLYAEQKKLLHWEPVTKPEIKAFLGILIIMGYIILPHIDLYWSRDPGFRIDEVANVMPIKRFKKILQALHLNDNSLEPKKGTPGHDKLYKLRPLITMLNNSFLENAKNSSSQSIDESMVKFKGRSSLKQYMPLKPIKRGYKVWCRNDSQTGYLYEFEIYTGKTAEGVEKGLGADVVKRLTSKLMQEEFIKHVAFDNYFSDTSLLQYLHENGLFCTATVRRNRVELPAIIKEKKKLKLQKGQFKWRTNKDVAFLVWQDTKEVLVLSTAFHPKIGTTAVSRTQKDSTTLSVKCPRAIKEYTQRMGGVDRFDRMKASYSVGRRSKRWWLRIFYFLLDAAITNAFVLYSVSISSRARKQVTNLEFRVALARGLIGAHSRKRRRFLPNYVTKKTRVLGSENYQKAINKMAPEIRFQNDGLHMPLAIDSYKGCKYCSTKEHDKRSKIICEKCTVPLCIVPCFRQYHVNN</sequence>
<evidence type="ECO:0000256" key="2">
    <source>
        <dbReference type="SAM" id="Phobius"/>
    </source>
</evidence>
<keyword evidence="2" id="KW-0472">Membrane</keyword>
<dbReference type="PANTHER" id="PTHR46599">
    <property type="entry name" value="PIGGYBAC TRANSPOSABLE ELEMENT-DERIVED PROTEIN 4"/>
    <property type="match status" value="1"/>
</dbReference>
<proteinExistence type="predicted"/>
<feature type="compositionally biased region" description="Acidic residues" evidence="1">
    <location>
        <begin position="16"/>
        <end position="39"/>
    </location>
</feature>
<dbReference type="PANTHER" id="PTHR46599:SF3">
    <property type="entry name" value="PIGGYBAC TRANSPOSABLE ELEMENT-DERIVED PROTEIN 4"/>
    <property type="match status" value="1"/>
</dbReference>
<feature type="compositionally biased region" description="Polar residues" evidence="1">
    <location>
        <begin position="54"/>
        <end position="74"/>
    </location>
</feature>
<evidence type="ECO:0000313" key="5">
    <source>
        <dbReference type="EMBL" id="CAG4966761.1"/>
    </source>
</evidence>
<evidence type="ECO:0000259" key="4">
    <source>
        <dbReference type="Pfam" id="PF13843"/>
    </source>
</evidence>
<protein>
    <submittedName>
        <fullName evidence="5">(apollo) hypothetical protein</fullName>
    </submittedName>
</protein>
<dbReference type="OrthoDB" id="118105at2759"/>
<evidence type="ECO:0000259" key="3">
    <source>
        <dbReference type="Pfam" id="PF13842"/>
    </source>
</evidence>
<feature type="domain" description="PiggyBac transposable element-derived protein" evidence="4">
    <location>
        <begin position="136"/>
        <end position="497"/>
    </location>
</feature>
<dbReference type="AlphaFoldDB" id="A0A8S3WLG4"/>
<organism evidence="5 6">
    <name type="scientific">Parnassius apollo</name>
    <name type="common">Apollo butterfly</name>
    <name type="synonym">Papilio apollo</name>
    <dbReference type="NCBI Taxonomy" id="110799"/>
    <lineage>
        <taxon>Eukaryota</taxon>
        <taxon>Metazoa</taxon>
        <taxon>Ecdysozoa</taxon>
        <taxon>Arthropoda</taxon>
        <taxon>Hexapoda</taxon>
        <taxon>Insecta</taxon>
        <taxon>Pterygota</taxon>
        <taxon>Neoptera</taxon>
        <taxon>Endopterygota</taxon>
        <taxon>Lepidoptera</taxon>
        <taxon>Glossata</taxon>
        <taxon>Ditrysia</taxon>
        <taxon>Papilionoidea</taxon>
        <taxon>Papilionidae</taxon>
        <taxon>Parnassiinae</taxon>
        <taxon>Parnassini</taxon>
        <taxon>Parnassius</taxon>
        <taxon>Parnassius</taxon>
    </lineage>
</organism>
<feature type="transmembrane region" description="Helical" evidence="2">
    <location>
        <begin position="480"/>
        <end position="502"/>
    </location>
</feature>
<name>A0A8S3WLG4_PARAO</name>
<dbReference type="Pfam" id="PF13843">
    <property type="entry name" value="DDE_Tnp_1_7"/>
    <property type="match status" value="1"/>
</dbReference>
<comment type="caution">
    <text evidence="5">The sequence shown here is derived from an EMBL/GenBank/DDBJ whole genome shotgun (WGS) entry which is preliminary data.</text>
</comment>
<keyword evidence="2" id="KW-0812">Transmembrane</keyword>
<gene>
    <name evidence="5" type="ORF">PAPOLLO_LOCUS7691</name>
</gene>
<evidence type="ECO:0000256" key="1">
    <source>
        <dbReference type="SAM" id="MobiDB-lite"/>
    </source>
</evidence>
<dbReference type="InterPro" id="IPR029526">
    <property type="entry name" value="PGBD"/>
</dbReference>
<reference evidence="5" key="1">
    <citation type="submission" date="2021-04" db="EMBL/GenBank/DDBJ databases">
        <authorList>
            <person name="Tunstrom K."/>
        </authorList>
    </citation>
    <scope>NUCLEOTIDE SEQUENCE</scope>
</reference>
<dbReference type="InterPro" id="IPR032718">
    <property type="entry name" value="PGBD4_Znf_C"/>
</dbReference>
<keyword evidence="2" id="KW-1133">Transmembrane helix</keyword>
<keyword evidence="6" id="KW-1185">Reference proteome</keyword>
<dbReference type="Proteomes" id="UP000691718">
    <property type="component" value="Unassembled WGS sequence"/>
</dbReference>
<feature type="domain" description="PiggyBac transposable element-derived protein 4 C-terminal zinc-finger" evidence="3">
    <location>
        <begin position="581"/>
        <end position="616"/>
    </location>
</feature>
<evidence type="ECO:0000313" key="6">
    <source>
        <dbReference type="Proteomes" id="UP000691718"/>
    </source>
</evidence>
<feature type="region of interest" description="Disordered" evidence="1">
    <location>
        <begin position="16"/>
        <end position="82"/>
    </location>
</feature>
<accession>A0A8S3WLG4</accession>
<dbReference type="Pfam" id="PF13842">
    <property type="entry name" value="zf-Tnp_2"/>
    <property type="match status" value="1"/>
</dbReference>
<dbReference type="EMBL" id="CAJQZP010000528">
    <property type="protein sequence ID" value="CAG4966761.1"/>
    <property type="molecule type" value="Genomic_DNA"/>
</dbReference>